<evidence type="ECO:0000313" key="10">
    <source>
        <dbReference type="Proteomes" id="UP000297983"/>
    </source>
</evidence>
<evidence type="ECO:0000259" key="8">
    <source>
        <dbReference type="PROSITE" id="PS50059"/>
    </source>
</evidence>
<evidence type="ECO:0000256" key="6">
    <source>
        <dbReference type="PROSITE-ProRule" id="PRU00277"/>
    </source>
</evidence>
<dbReference type="PROSITE" id="PS50059">
    <property type="entry name" value="FKBP_PPIASE"/>
    <property type="match status" value="1"/>
</dbReference>
<dbReference type="InterPro" id="IPR046357">
    <property type="entry name" value="PPIase_dom_sf"/>
</dbReference>
<evidence type="ECO:0000256" key="1">
    <source>
        <dbReference type="ARBA" id="ARBA00000971"/>
    </source>
</evidence>
<organism evidence="9 10">
    <name type="scientific">Cryobacterium gelidum</name>
    <dbReference type="NCBI Taxonomy" id="1259164"/>
    <lineage>
        <taxon>Bacteria</taxon>
        <taxon>Bacillati</taxon>
        <taxon>Actinomycetota</taxon>
        <taxon>Actinomycetes</taxon>
        <taxon>Micrococcales</taxon>
        <taxon>Microbacteriaceae</taxon>
        <taxon>Cryobacterium</taxon>
    </lineage>
</organism>
<comment type="catalytic activity">
    <reaction evidence="1 6">
        <text>[protein]-peptidylproline (omega=180) = [protein]-peptidylproline (omega=0)</text>
        <dbReference type="Rhea" id="RHEA:16237"/>
        <dbReference type="Rhea" id="RHEA-COMP:10747"/>
        <dbReference type="Rhea" id="RHEA-COMP:10748"/>
        <dbReference type="ChEBI" id="CHEBI:83833"/>
        <dbReference type="ChEBI" id="CHEBI:83834"/>
        <dbReference type="EC" id="5.2.1.8"/>
    </reaction>
</comment>
<dbReference type="Proteomes" id="UP000297983">
    <property type="component" value="Unassembled WGS sequence"/>
</dbReference>
<dbReference type="PANTHER" id="PTHR43811">
    <property type="entry name" value="FKBP-TYPE PEPTIDYL-PROLYL CIS-TRANS ISOMERASE FKPA"/>
    <property type="match status" value="1"/>
</dbReference>
<dbReference type="Gene3D" id="3.10.50.40">
    <property type="match status" value="2"/>
</dbReference>
<feature type="compositionally biased region" description="Low complexity" evidence="7">
    <location>
        <begin position="38"/>
        <end position="52"/>
    </location>
</feature>
<accession>A0A4V3IUL9</accession>
<keyword evidence="10" id="KW-1185">Reference proteome</keyword>
<comment type="caution">
    <text evidence="9">The sequence shown here is derived from an EMBL/GenBank/DDBJ whole genome shotgun (WGS) entry which is preliminary data.</text>
</comment>
<dbReference type="AlphaFoldDB" id="A0A4V3IUL9"/>
<evidence type="ECO:0000256" key="4">
    <source>
        <dbReference type="ARBA" id="ARBA00023110"/>
    </source>
</evidence>
<proteinExistence type="inferred from homology"/>
<dbReference type="PROSITE" id="PS51257">
    <property type="entry name" value="PROKAR_LIPOPROTEIN"/>
    <property type="match status" value="1"/>
</dbReference>
<evidence type="ECO:0000256" key="3">
    <source>
        <dbReference type="ARBA" id="ARBA00013194"/>
    </source>
</evidence>
<feature type="domain" description="PPIase FKBP-type" evidence="8">
    <location>
        <begin position="251"/>
        <end position="337"/>
    </location>
</feature>
<feature type="region of interest" description="Disordered" evidence="7">
    <location>
        <begin position="38"/>
        <end position="57"/>
    </location>
</feature>
<protein>
    <recommendedName>
        <fullName evidence="3 6">peptidylprolyl isomerase</fullName>
        <ecNumber evidence="3 6">5.2.1.8</ecNumber>
    </recommendedName>
</protein>
<dbReference type="GO" id="GO:0003755">
    <property type="term" value="F:peptidyl-prolyl cis-trans isomerase activity"/>
    <property type="evidence" value="ECO:0007669"/>
    <property type="project" value="UniProtKB-KW"/>
</dbReference>
<dbReference type="InterPro" id="IPR001179">
    <property type="entry name" value="PPIase_FKBP_dom"/>
</dbReference>
<reference evidence="9 10" key="1">
    <citation type="submission" date="2019-03" db="EMBL/GenBank/DDBJ databases">
        <title>Genomics of glacier-inhabiting Cryobacterium strains.</title>
        <authorList>
            <person name="Liu Q."/>
            <person name="Xin Y.-H."/>
        </authorList>
    </citation>
    <scope>NUCLEOTIDE SEQUENCE [LARGE SCALE GENOMIC DNA]</scope>
    <source>
        <strain evidence="9 10">Hz16</strain>
    </source>
</reference>
<evidence type="ECO:0000256" key="5">
    <source>
        <dbReference type="ARBA" id="ARBA00023235"/>
    </source>
</evidence>
<keyword evidence="5 6" id="KW-0413">Isomerase</keyword>
<name>A0A4V3IUL9_9MICO</name>
<dbReference type="EC" id="5.2.1.8" evidence="3 6"/>
<comment type="similarity">
    <text evidence="2">Belongs to the FKBP-type PPIase family.</text>
</comment>
<evidence type="ECO:0000256" key="2">
    <source>
        <dbReference type="ARBA" id="ARBA00006577"/>
    </source>
</evidence>
<evidence type="ECO:0000313" key="9">
    <source>
        <dbReference type="EMBL" id="TFD73656.1"/>
    </source>
</evidence>
<dbReference type="SUPFAM" id="SSF54534">
    <property type="entry name" value="FKBP-like"/>
    <property type="match status" value="2"/>
</dbReference>
<dbReference type="PANTHER" id="PTHR43811:SF19">
    <property type="entry name" value="39 KDA FK506-BINDING NUCLEAR PROTEIN"/>
    <property type="match status" value="1"/>
</dbReference>
<keyword evidence="4 6" id="KW-0697">Rotamase</keyword>
<dbReference type="EMBL" id="SOHL01000003">
    <property type="protein sequence ID" value="TFD73656.1"/>
    <property type="molecule type" value="Genomic_DNA"/>
</dbReference>
<sequence length="342" mass="34365">MPTRSYALERGPVSKIPALLTIVGLTLALTACGSSDTPQATDAAAASSPSADCTQPGKLSDSVKVTGDFGAPLDIAIDAPLAPTTTQRTVAIEGSGTDTAKKDSIVEVAITLYNAKTEKIVQPTTYSTDGASLVIPINDTGLLHGLVRSANCAVEGDRIVTVSTAADAFTDQGTTGVAAGEPVIFVMDVVKVIESVPTKASGTDQPAEAGLPTVALAADGAPTVTVPATDAPTDLKISTLKKGDGKVVTDGASVAVAYTGVLWATGKTFDSSWGRSPYTVFPTGGVIPGFTQALVGQTVGSQVLAVIPPEFGYGEAGTQGISGTDTLVFVIDILAAEGGPKA</sequence>
<dbReference type="Pfam" id="PF00254">
    <property type="entry name" value="FKBP_C"/>
    <property type="match status" value="1"/>
</dbReference>
<gene>
    <name evidence="9" type="ORF">E3T50_01630</name>
</gene>
<evidence type="ECO:0000256" key="7">
    <source>
        <dbReference type="SAM" id="MobiDB-lite"/>
    </source>
</evidence>